<accession>A0A409YKN3</accession>
<dbReference type="GO" id="GO:0016491">
    <property type="term" value="F:oxidoreductase activity"/>
    <property type="evidence" value="ECO:0007669"/>
    <property type="project" value="UniProtKB-KW"/>
</dbReference>
<dbReference type="Gene3D" id="3.50.50.60">
    <property type="entry name" value="FAD/NAD(P)-binding domain"/>
    <property type="match status" value="1"/>
</dbReference>
<evidence type="ECO:0000256" key="3">
    <source>
        <dbReference type="ARBA" id="ARBA00023002"/>
    </source>
</evidence>
<dbReference type="PANTHER" id="PTHR46720">
    <property type="entry name" value="HYDROXYLASE, PUTATIVE (AFU_ORTHOLOGUE AFUA_3G01460)-RELATED"/>
    <property type="match status" value="1"/>
</dbReference>
<sequence>MPLRVAIIGGGIGGLTLAVALSRLGLEDLIEVDIYESAPELTQVGAGITFWPRAWKILRDLGLEEALIRHLSPGQHVPDGKPRLGFQFRKADQRQGIPIHDLVFAGAALSFHRATVQQILLENLSPSIRCHLSCRLVSYNEGQAGEVTLTFEDGKTTTCDLLVGADGLKSVVRKQFVKSGTSDDSSGDPVWSGSFAYRCMINSDIVSQRVPNHHAFKTPVIHLVVYPILQGRVINVVAYHSDLSKEGTQYDGPSFQDVTKDEVMAIFGQWEEEVRVLAENMEKPSRWAIHAIEPLESYGSGSVLLLGDAAHAMTPHQGNGAGQAIEDAYILAHLISKAARDQTPTSRLTQVYDAVRRPFANFVHAASRAHGLLYQFNAPGFEDIQEYDENVSKDRLDKLAQLIVGDWEYAWTTTADEDLKRALAMIKA</sequence>
<dbReference type="InParanoid" id="A0A409YKN3"/>
<dbReference type="PRINTS" id="PR00420">
    <property type="entry name" value="RNGMNOXGNASE"/>
</dbReference>
<keyword evidence="1" id="KW-0285">Flavoprotein</keyword>
<evidence type="ECO:0000313" key="6">
    <source>
        <dbReference type="Proteomes" id="UP000284706"/>
    </source>
</evidence>
<feature type="domain" description="FAD-binding" evidence="4">
    <location>
        <begin position="4"/>
        <end position="363"/>
    </location>
</feature>
<name>A0A409YKN3_9AGAR</name>
<keyword evidence="3" id="KW-0560">Oxidoreductase</keyword>
<gene>
    <name evidence="5" type="ORF">CVT26_006126</name>
</gene>
<dbReference type="InterPro" id="IPR051104">
    <property type="entry name" value="FAD_monoxygenase"/>
</dbReference>
<evidence type="ECO:0000313" key="5">
    <source>
        <dbReference type="EMBL" id="PPR03585.1"/>
    </source>
</evidence>
<comment type="caution">
    <text evidence="5">The sequence shown here is derived from an EMBL/GenBank/DDBJ whole genome shotgun (WGS) entry which is preliminary data.</text>
</comment>
<dbReference type="OrthoDB" id="417877at2759"/>
<reference evidence="5 6" key="1">
    <citation type="journal article" date="2018" name="Evol. Lett.">
        <title>Horizontal gene cluster transfer increased hallucinogenic mushroom diversity.</title>
        <authorList>
            <person name="Reynolds H.T."/>
            <person name="Vijayakumar V."/>
            <person name="Gluck-Thaler E."/>
            <person name="Korotkin H.B."/>
            <person name="Matheny P.B."/>
            <person name="Slot J.C."/>
        </authorList>
    </citation>
    <scope>NUCLEOTIDE SEQUENCE [LARGE SCALE GENOMIC DNA]</scope>
    <source>
        <strain evidence="5 6">SRW20</strain>
    </source>
</reference>
<dbReference type="SUPFAM" id="SSF54373">
    <property type="entry name" value="FAD-linked reductases, C-terminal domain"/>
    <property type="match status" value="1"/>
</dbReference>
<organism evidence="5 6">
    <name type="scientific">Gymnopilus dilepis</name>
    <dbReference type="NCBI Taxonomy" id="231916"/>
    <lineage>
        <taxon>Eukaryota</taxon>
        <taxon>Fungi</taxon>
        <taxon>Dikarya</taxon>
        <taxon>Basidiomycota</taxon>
        <taxon>Agaricomycotina</taxon>
        <taxon>Agaricomycetes</taxon>
        <taxon>Agaricomycetidae</taxon>
        <taxon>Agaricales</taxon>
        <taxon>Agaricineae</taxon>
        <taxon>Hymenogastraceae</taxon>
        <taxon>Gymnopilus</taxon>
    </lineage>
</organism>
<keyword evidence="6" id="KW-1185">Reference proteome</keyword>
<dbReference type="InterPro" id="IPR036188">
    <property type="entry name" value="FAD/NAD-bd_sf"/>
</dbReference>
<dbReference type="SUPFAM" id="SSF51905">
    <property type="entry name" value="FAD/NAD(P)-binding domain"/>
    <property type="match status" value="1"/>
</dbReference>
<dbReference type="InterPro" id="IPR002938">
    <property type="entry name" value="FAD-bd"/>
</dbReference>
<dbReference type="GO" id="GO:0071949">
    <property type="term" value="F:FAD binding"/>
    <property type="evidence" value="ECO:0007669"/>
    <property type="project" value="InterPro"/>
</dbReference>
<evidence type="ECO:0000256" key="1">
    <source>
        <dbReference type="ARBA" id="ARBA00022630"/>
    </source>
</evidence>
<dbReference type="Pfam" id="PF01494">
    <property type="entry name" value="FAD_binding_3"/>
    <property type="match status" value="1"/>
</dbReference>
<evidence type="ECO:0000259" key="4">
    <source>
        <dbReference type="Pfam" id="PF01494"/>
    </source>
</evidence>
<dbReference type="EMBL" id="NHYE01000718">
    <property type="protein sequence ID" value="PPR03585.1"/>
    <property type="molecule type" value="Genomic_DNA"/>
</dbReference>
<evidence type="ECO:0000256" key="2">
    <source>
        <dbReference type="ARBA" id="ARBA00022827"/>
    </source>
</evidence>
<keyword evidence="2" id="KW-0274">FAD</keyword>
<dbReference type="Proteomes" id="UP000284706">
    <property type="component" value="Unassembled WGS sequence"/>
</dbReference>
<dbReference type="PANTHER" id="PTHR46720:SF3">
    <property type="entry name" value="FAD-BINDING DOMAIN-CONTAINING PROTEIN-RELATED"/>
    <property type="match status" value="1"/>
</dbReference>
<dbReference type="GO" id="GO:0044550">
    <property type="term" value="P:secondary metabolite biosynthetic process"/>
    <property type="evidence" value="ECO:0007669"/>
    <property type="project" value="TreeGrafter"/>
</dbReference>
<dbReference type="STRING" id="231916.A0A409YKN3"/>
<protein>
    <recommendedName>
        <fullName evidence="4">FAD-binding domain-containing protein</fullName>
    </recommendedName>
</protein>
<dbReference type="AlphaFoldDB" id="A0A409YKN3"/>
<proteinExistence type="predicted"/>